<dbReference type="InterPro" id="IPR057678">
    <property type="entry name" value="DUF7918"/>
</dbReference>
<dbReference type="Pfam" id="PF20237">
    <property type="entry name" value="DUF6594"/>
    <property type="match status" value="1"/>
</dbReference>
<dbReference type="PANTHER" id="PTHR34502">
    <property type="entry name" value="DUF6594 DOMAIN-CONTAINING PROTEIN-RELATED"/>
    <property type="match status" value="1"/>
</dbReference>
<evidence type="ECO:0000259" key="4">
    <source>
        <dbReference type="Pfam" id="PF25534"/>
    </source>
</evidence>
<feature type="region of interest" description="Disordered" evidence="1">
    <location>
        <begin position="1"/>
        <end position="23"/>
    </location>
</feature>
<evidence type="ECO:0000256" key="1">
    <source>
        <dbReference type="SAM" id="MobiDB-lite"/>
    </source>
</evidence>
<dbReference type="InterPro" id="IPR046529">
    <property type="entry name" value="DUF6594"/>
</dbReference>
<evidence type="ECO:0000313" key="5">
    <source>
        <dbReference type="EMBL" id="TXB95442.1"/>
    </source>
</evidence>
<evidence type="ECO:0000313" key="6">
    <source>
        <dbReference type="Proteomes" id="UP000321331"/>
    </source>
</evidence>
<dbReference type="AlphaFoldDB" id="A0A5C6SA75"/>
<sequence>MASPNELPMDQLHPGQGQSWSKTFGNGSIQKYHRLANIMSQDKHFAIFRRFDDINLAVLLALQAEIVDLQYHLQVQSQKDNSGQGQRDLLTKLQPKLTEYNNLILQLSELSQLQTPRTSQLETLQDWLTDSKGGANFLAKSGTPELYTWKPKDPSQYVSLHKTAEDSDPFTNFVKEVLTFIFHRLCGERLNAARVVDVESGLASYSDSSLVRASNLFTVIVSSALPVLTIFALNSLETTAQRIGLTVVFTVLFAVILELFTNAKRVEIFAATATFAAVEVGSRVGLGGILVGEDEATEHVFPYGPTTRQTRYATLPATDCLMEPRTGQAYSLEVTALPELEFPLGHGILVRMVFVDGAELDTGMIDKGNVYETSWSDYIARRRVTIPDGTTKVESLVFADLSQEKFESDMEKMGDMGIIKDVLGFATKFEDTSPTLCDAPVEEAGLLEICQKGMIFQGQNLTHGTKFKTVTTHQDAVKVDDIYTDGMDNISVFYFHYHSNSSSSHLFNACDGLTAELSRSVEAETRLSYPAVKDEQINLTDED</sequence>
<comment type="caution">
    <text evidence="5">The sequence shown here is derived from an EMBL/GenBank/DDBJ whole genome shotgun (WGS) entry which is preliminary data.</text>
</comment>
<keyword evidence="2" id="KW-0812">Transmembrane</keyword>
<evidence type="ECO:0000256" key="2">
    <source>
        <dbReference type="SAM" id="Phobius"/>
    </source>
</evidence>
<keyword evidence="2" id="KW-1133">Transmembrane helix</keyword>
<feature type="domain" description="DUF7918" evidence="4">
    <location>
        <begin position="315"/>
        <end position="501"/>
    </location>
</feature>
<protein>
    <submittedName>
        <fullName evidence="5">Uncharacterized protein</fullName>
    </submittedName>
</protein>
<evidence type="ECO:0000259" key="3">
    <source>
        <dbReference type="Pfam" id="PF20237"/>
    </source>
</evidence>
<feature type="transmembrane region" description="Helical" evidence="2">
    <location>
        <begin position="243"/>
        <end position="260"/>
    </location>
</feature>
<dbReference type="Proteomes" id="UP000321331">
    <property type="component" value="Unassembled WGS sequence"/>
</dbReference>
<accession>A0A5C6SA75</accession>
<dbReference type="PANTHER" id="PTHR34502:SF5">
    <property type="entry name" value="DUF6594 DOMAIN-CONTAINING PROTEIN"/>
    <property type="match status" value="1"/>
</dbReference>
<dbReference type="Pfam" id="PF25534">
    <property type="entry name" value="DUF7918"/>
    <property type="match status" value="1"/>
</dbReference>
<feature type="transmembrane region" description="Helical" evidence="2">
    <location>
        <begin position="216"/>
        <end position="236"/>
    </location>
</feature>
<name>A0A5C6SA75_FUSOC</name>
<proteinExistence type="predicted"/>
<reference evidence="5 6" key="1">
    <citation type="submission" date="2019-07" db="EMBL/GenBank/DDBJ databases">
        <title>The First High-Quality Draft Genome Sequence of the Causal Agent of the Current Panama Disease Epidemic.</title>
        <authorList>
            <person name="Warmington R.J."/>
            <person name="Kay W."/>
            <person name="Jeffries A."/>
            <person name="Bebber D."/>
            <person name="Moore K."/>
            <person name="Studholme D.J."/>
        </authorList>
    </citation>
    <scope>NUCLEOTIDE SEQUENCE [LARGE SCALE GENOMIC DNA]</scope>
    <source>
        <strain evidence="5 6">TR4</strain>
    </source>
</reference>
<dbReference type="EMBL" id="VMNF01000015">
    <property type="protein sequence ID" value="TXB95442.1"/>
    <property type="molecule type" value="Genomic_DNA"/>
</dbReference>
<gene>
    <name evidence="5" type="ORF">FocTR4_00016690</name>
</gene>
<organism evidence="5 6">
    <name type="scientific">Fusarium oxysporum f. sp. cubense</name>
    <dbReference type="NCBI Taxonomy" id="61366"/>
    <lineage>
        <taxon>Eukaryota</taxon>
        <taxon>Fungi</taxon>
        <taxon>Dikarya</taxon>
        <taxon>Ascomycota</taxon>
        <taxon>Pezizomycotina</taxon>
        <taxon>Sordariomycetes</taxon>
        <taxon>Hypocreomycetidae</taxon>
        <taxon>Hypocreales</taxon>
        <taxon>Nectriaceae</taxon>
        <taxon>Fusarium</taxon>
        <taxon>Fusarium oxysporum species complex</taxon>
    </lineage>
</organism>
<feature type="domain" description="DUF6594" evidence="3">
    <location>
        <begin position="32"/>
        <end position="280"/>
    </location>
</feature>
<keyword evidence="2" id="KW-0472">Membrane</keyword>